<dbReference type="GO" id="GO:0000463">
    <property type="term" value="P:maturation of LSU-rRNA from tricistronic rRNA transcript (SSU-rRNA, 5.8S rRNA, LSU-rRNA)"/>
    <property type="evidence" value="ECO:0007669"/>
    <property type="project" value="TreeGrafter"/>
</dbReference>
<dbReference type="AlphaFoldDB" id="A0A367KW25"/>
<dbReference type="PANTHER" id="PTHR13500">
    <property type="entry name" value="NUCLEOLAR PRERIBOSOMAL-ASSOCIATED PROTEIN 1"/>
    <property type="match status" value="1"/>
</dbReference>
<proteinExistence type="predicted"/>
<dbReference type="Proteomes" id="UP000253551">
    <property type="component" value="Unassembled WGS sequence"/>
</dbReference>
<dbReference type="GO" id="GO:0000466">
    <property type="term" value="P:maturation of 5.8S rRNA from tricistronic rRNA transcript (SSU-rRNA, 5.8S rRNA, LSU-rRNA)"/>
    <property type="evidence" value="ECO:0007669"/>
    <property type="project" value="TreeGrafter"/>
</dbReference>
<evidence type="ECO:0000259" key="1">
    <source>
        <dbReference type="Pfam" id="PF16201"/>
    </source>
</evidence>
<keyword evidence="3" id="KW-1185">Reference proteome</keyword>
<evidence type="ECO:0000313" key="2">
    <source>
        <dbReference type="EMBL" id="RCI06413.1"/>
    </source>
</evidence>
<comment type="caution">
    <text evidence="2">The sequence shown here is derived from an EMBL/GenBank/DDBJ whole genome shotgun (WGS) entry which is preliminary data.</text>
</comment>
<evidence type="ECO:0000313" key="3">
    <source>
        <dbReference type="Proteomes" id="UP000253551"/>
    </source>
</evidence>
<dbReference type="OrthoDB" id="72892at2759"/>
<name>A0A367KW25_RHIST</name>
<sequence length="770" mass="87663">MKPRELTCANLFVFQHLNTILLHSESNFDALFFIFTLVRHIVLLVKQIQDVKIRTDLYNFIFAHPSISYLRSQAMDFILFELVIAFIDLFGEGSNAQALLDQVVQVDFDSLSILDKKPTKNNTLSDAIKKLLIVLVDYMYKFDTQDYKIPSKAFEIIAQLWKQHATEKFNLQHILAGKQCTIDIDSLRSACISSSVDVATIVIEHLTDSLLLTYQLVDVIHIGYDLLDGNQDDQNEYVKRVMEHLLKLLTFAADANVLSNEPPEEAFFDKLVEWMNSMTSDFDWASELNAEIVRDCILTSLMDNLADAEAIRFVTALVKRVYADYDKLEPIETYLRRILDHTQYQQLTAPDVAKLIARQTPTNDAQRLAILQLVHALNTVQPLVIAKHHGLLDPLLTSYSATTTLADKLILDVLFSCEKYGRETILPKMLMWGPGSDRTRQAHAQAGTLLQANSISIETLGLIDPALMKYTFTHFPSGCALEKQEPQSTQAFVYDPSFFFPLFANLISSGAVDCRKFIECNGLGFVMMGLSCSDEHLRSVAYQMMDQFYVMVEHARFREQPSVMFVLEAFKNSIIGRSEVDVPPRIPSAITVCTAHALSILLHPEHFMLPHISTWILQNSTFDFNYVPMFTFLFTSSNPNHKKERLWLLYVLSSSLRTFEDYKIFSRQSVFDLIANFYNSAYADQMSKKAIIEIMEQATAIPNVTSNLIQYNGLLAWIHQALAFASDQEEYKAWEKILNAAMASVGKLEKVPEKVQSMLKDEKTILTELK</sequence>
<dbReference type="GO" id="GO:0005730">
    <property type="term" value="C:nucleolus"/>
    <property type="evidence" value="ECO:0007669"/>
    <property type="project" value="TreeGrafter"/>
</dbReference>
<protein>
    <submittedName>
        <fullName evidence="2">Nucleolar pre-ribosomal-associated protein 1</fullName>
    </submittedName>
</protein>
<feature type="domain" description="URB1 C-terminal" evidence="1">
    <location>
        <begin position="523"/>
        <end position="717"/>
    </location>
</feature>
<gene>
    <name evidence="2" type="primary">URB1_1</name>
    <name evidence="2" type="ORF">CU098_003092</name>
</gene>
<organism evidence="2 3">
    <name type="scientific">Rhizopus stolonifer</name>
    <name type="common">Rhizopus nigricans</name>
    <dbReference type="NCBI Taxonomy" id="4846"/>
    <lineage>
        <taxon>Eukaryota</taxon>
        <taxon>Fungi</taxon>
        <taxon>Fungi incertae sedis</taxon>
        <taxon>Mucoromycota</taxon>
        <taxon>Mucoromycotina</taxon>
        <taxon>Mucoromycetes</taxon>
        <taxon>Mucorales</taxon>
        <taxon>Mucorineae</taxon>
        <taxon>Rhizopodaceae</taxon>
        <taxon>Rhizopus</taxon>
    </lineage>
</organism>
<dbReference type="InterPro" id="IPR039844">
    <property type="entry name" value="URB1"/>
</dbReference>
<dbReference type="EMBL" id="PJQM01000158">
    <property type="protein sequence ID" value="RCI06413.1"/>
    <property type="molecule type" value="Genomic_DNA"/>
</dbReference>
<accession>A0A367KW25</accession>
<dbReference type="STRING" id="4846.A0A367KW25"/>
<dbReference type="PANTHER" id="PTHR13500:SF0">
    <property type="entry name" value="NUCLEOLAR PRE-RIBOSOMAL-ASSOCIATED PROTEIN 1"/>
    <property type="match status" value="1"/>
</dbReference>
<dbReference type="InterPro" id="IPR032436">
    <property type="entry name" value="URB1_C"/>
</dbReference>
<dbReference type="Pfam" id="PF16201">
    <property type="entry name" value="NopRA1"/>
    <property type="match status" value="1"/>
</dbReference>
<reference evidence="2 3" key="1">
    <citation type="journal article" date="2018" name="G3 (Bethesda)">
        <title>Phylogenetic and Phylogenomic Definition of Rhizopus Species.</title>
        <authorList>
            <person name="Gryganskyi A.P."/>
            <person name="Golan J."/>
            <person name="Dolatabadi S."/>
            <person name="Mondo S."/>
            <person name="Robb S."/>
            <person name="Idnurm A."/>
            <person name="Muszewska A."/>
            <person name="Steczkiewicz K."/>
            <person name="Masonjones S."/>
            <person name="Liao H.L."/>
            <person name="Gajdeczka M.T."/>
            <person name="Anike F."/>
            <person name="Vuek A."/>
            <person name="Anishchenko I.M."/>
            <person name="Voigt K."/>
            <person name="de Hoog G.S."/>
            <person name="Smith M.E."/>
            <person name="Heitman J."/>
            <person name="Vilgalys R."/>
            <person name="Stajich J.E."/>
        </authorList>
    </citation>
    <scope>NUCLEOTIDE SEQUENCE [LARGE SCALE GENOMIC DNA]</scope>
    <source>
        <strain evidence="2 3">LSU 92-RS-03</strain>
    </source>
</reference>